<evidence type="ECO:0000313" key="1">
    <source>
        <dbReference type="EMBL" id="CAF1156682.1"/>
    </source>
</evidence>
<dbReference type="EMBL" id="CAJNOJ010000122">
    <property type="protein sequence ID" value="CAF1156682.1"/>
    <property type="molecule type" value="Genomic_DNA"/>
</dbReference>
<organism evidence="1 2">
    <name type="scientific">Adineta ricciae</name>
    <name type="common">Rotifer</name>
    <dbReference type="NCBI Taxonomy" id="249248"/>
    <lineage>
        <taxon>Eukaryota</taxon>
        <taxon>Metazoa</taxon>
        <taxon>Spiralia</taxon>
        <taxon>Gnathifera</taxon>
        <taxon>Rotifera</taxon>
        <taxon>Eurotatoria</taxon>
        <taxon>Bdelloidea</taxon>
        <taxon>Adinetida</taxon>
        <taxon>Adinetidae</taxon>
        <taxon>Adineta</taxon>
    </lineage>
</organism>
<evidence type="ECO:0000313" key="2">
    <source>
        <dbReference type="Proteomes" id="UP000663852"/>
    </source>
</evidence>
<dbReference type="Proteomes" id="UP000663852">
    <property type="component" value="Unassembled WGS sequence"/>
</dbReference>
<protein>
    <submittedName>
        <fullName evidence="1">Uncharacterized protein</fullName>
    </submittedName>
</protein>
<sequence>MGSEYGIVRPGYSMLSTYSSLPPGVKREYYFRRNSPQCEQPSVERHSNSQAMGVVANVNDNWWQKTADDLVNVAKVAGQIVKLVLKQSIEPDRLGFVVCFDETYSARKFHDLIDSLKAFGGIQMTCDIYQETPRVE</sequence>
<reference evidence="1" key="1">
    <citation type="submission" date="2021-02" db="EMBL/GenBank/DDBJ databases">
        <authorList>
            <person name="Nowell W R."/>
        </authorList>
    </citation>
    <scope>NUCLEOTIDE SEQUENCE</scope>
</reference>
<comment type="caution">
    <text evidence="1">The sequence shown here is derived from an EMBL/GenBank/DDBJ whole genome shotgun (WGS) entry which is preliminary data.</text>
</comment>
<dbReference type="AlphaFoldDB" id="A0A814TDA4"/>
<accession>A0A814TDA4</accession>
<proteinExistence type="predicted"/>
<gene>
    <name evidence="1" type="ORF">EDS130_LOCUS22911</name>
</gene>
<name>A0A814TDA4_ADIRI</name>